<dbReference type="PROSITE" id="PS01031">
    <property type="entry name" value="SHSP"/>
    <property type="match status" value="1"/>
</dbReference>
<name>H2ZXU6_LATCH</name>
<reference evidence="5" key="3">
    <citation type="submission" date="2025-09" db="UniProtKB">
        <authorList>
            <consortium name="Ensembl"/>
        </authorList>
    </citation>
    <scope>IDENTIFICATION</scope>
</reference>
<dbReference type="Pfam" id="PF00011">
    <property type="entry name" value="HSP20"/>
    <property type="match status" value="1"/>
</dbReference>
<dbReference type="Gene3D" id="2.60.40.790">
    <property type="match status" value="1"/>
</dbReference>
<evidence type="ECO:0000256" key="3">
    <source>
        <dbReference type="SAM" id="MobiDB-lite"/>
    </source>
</evidence>
<evidence type="ECO:0000313" key="5">
    <source>
        <dbReference type="Ensembl" id="ENSLACP00000002217.1"/>
    </source>
</evidence>
<evidence type="ECO:0000313" key="6">
    <source>
        <dbReference type="Proteomes" id="UP000008672"/>
    </source>
</evidence>
<feature type="region of interest" description="Disordered" evidence="3">
    <location>
        <begin position="44"/>
        <end position="66"/>
    </location>
</feature>
<organism evidence="5 6">
    <name type="scientific">Latimeria chalumnae</name>
    <name type="common">Coelacanth</name>
    <dbReference type="NCBI Taxonomy" id="7897"/>
    <lineage>
        <taxon>Eukaryota</taxon>
        <taxon>Metazoa</taxon>
        <taxon>Chordata</taxon>
        <taxon>Craniata</taxon>
        <taxon>Vertebrata</taxon>
        <taxon>Euteleostomi</taxon>
        <taxon>Coelacanthiformes</taxon>
        <taxon>Coelacanthidae</taxon>
        <taxon>Latimeria</taxon>
    </lineage>
</organism>
<dbReference type="GeneTree" id="ENSGT00390000010674"/>
<comment type="similarity">
    <text evidence="1 2">Belongs to the small heat shock protein (HSP20) family.</text>
</comment>
<dbReference type="PANTHER" id="PTHR46907">
    <property type="entry name" value="HEAT SHOCK PROTEIN BETA-7-RELATED"/>
    <property type="match status" value="1"/>
</dbReference>
<dbReference type="HOGENOM" id="CLU_124226_0_0_1"/>
<dbReference type="STRING" id="7897.ENSLACP00000002217"/>
<gene>
    <name evidence="5" type="primary">LOC102366528</name>
</gene>
<accession>H2ZXU6</accession>
<evidence type="ECO:0000256" key="1">
    <source>
        <dbReference type="PROSITE-ProRule" id="PRU00285"/>
    </source>
</evidence>
<keyword evidence="6" id="KW-1185">Reference proteome</keyword>
<dbReference type="SUPFAM" id="SSF49764">
    <property type="entry name" value="HSP20-like chaperones"/>
    <property type="match status" value="1"/>
</dbReference>
<evidence type="ECO:0000259" key="4">
    <source>
        <dbReference type="PROSITE" id="PS01031"/>
    </source>
</evidence>
<sequence>MSRRSSSSTYRSERYSTYSQNPAGEAAFDPLMNSTRNFFEEDIDGTSQRSSGFGRTRESFGYTGRPASMGNVKTVGDCYQVTADVSQFQPEDVVVTTYNYLVVIHAEKVAEDGTVSNTFTHKCQLPEDMDPMSVSCSLTEAGMLVISVQRIPS</sequence>
<protein>
    <recommendedName>
        <fullName evidence="4">SHSP domain-containing protein</fullName>
    </recommendedName>
</protein>
<dbReference type="Proteomes" id="UP000008672">
    <property type="component" value="Unassembled WGS sequence"/>
</dbReference>
<dbReference type="AlphaFoldDB" id="H2ZXU6"/>
<reference evidence="6" key="1">
    <citation type="submission" date="2011-08" db="EMBL/GenBank/DDBJ databases">
        <title>The draft genome of Latimeria chalumnae.</title>
        <authorList>
            <person name="Di Palma F."/>
            <person name="Alfoldi J."/>
            <person name="Johnson J."/>
            <person name="Berlin A."/>
            <person name="Gnerre S."/>
            <person name="Jaffe D."/>
            <person name="MacCallum I."/>
            <person name="Young S."/>
            <person name="Walker B.J."/>
            <person name="Lander E."/>
            <person name="Lindblad-Toh K."/>
        </authorList>
    </citation>
    <scope>NUCLEOTIDE SEQUENCE [LARGE SCALE GENOMIC DNA]</scope>
    <source>
        <strain evidence="6">Wild caught</strain>
    </source>
</reference>
<dbReference type="InterPro" id="IPR002068">
    <property type="entry name" value="A-crystallin/Hsp20_dom"/>
</dbReference>
<dbReference type="eggNOG" id="KOG3591">
    <property type="taxonomic scope" value="Eukaryota"/>
</dbReference>
<evidence type="ECO:0000256" key="2">
    <source>
        <dbReference type="RuleBase" id="RU003616"/>
    </source>
</evidence>
<reference evidence="5" key="2">
    <citation type="submission" date="2025-08" db="UniProtKB">
        <authorList>
            <consortium name="Ensembl"/>
        </authorList>
    </citation>
    <scope>IDENTIFICATION</scope>
</reference>
<dbReference type="InParanoid" id="H2ZXU6"/>
<dbReference type="InterPro" id="IPR001436">
    <property type="entry name" value="Alpha-crystallin/sHSP_animal"/>
</dbReference>
<feature type="domain" description="SHSP" evidence="4">
    <location>
        <begin position="58"/>
        <end position="153"/>
    </location>
</feature>
<feature type="region of interest" description="Disordered" evidence="3">
    <location>
        <begin position="1"/>
        <end position="27"/>
    </location>
</feature>
<dbReference type="PANTHER" id="PTHR46907:SF1">
    <property type="entry name" value="HEAT SHOCK PROTEIN FAMILY B (SMALL) MEMBER 7"/>
    <property type="match status" value="1"/>
</dbReference>
<dbReference type="PRINTS" id="PR00299">
    <property type="entry name" value="ACRYSTALLIN"/>
</dbReference>
<dbReference type="OMA" id="AFNHHVV"/>
<dbReference type="Ensembl" id="ENSLACT00000002235.1">
    <property type="protein sequence ID" value="ENSLACP00000002217.1"/>
    <property type="gene ID" value="ENSLACG00000001980.1"/>
</dbReference>
<feature type="compositionally biased region" description="Low complexity" evidence="3">
    <location>
        <begin position="1"/>
        <end position="19"/>
    </location>
</feature>
<dbReference type="InterPro" id="IPR008978">
    <property type="entry name" value="HSP20-like_chaperone"/>
</dbReference>
<dbReference type="EMBL" id="AFYH01076438">
    <property type="status" value="NOT_ANNOTATED_CDS"/>
    <property type="molecule type" value="Genomic_DNA"/>
</dbReference>
<proteinExistence type="inferred from homology"/>